<evidence type="ECO:0000256" key="1">
    <source>
        <dbReference type="SAM" id="MobiDB-lite"/>
    </source>
</evidence>
<gene>
    <name evidence="3" type="ORF">LOM8899_03178</name>
</gene>
<keyword evidence="2" id="KW-0732">Signal</keyword>
<keyword evidence="4" id="KW-1185">Reference proteome</keyword>
<feature type="region of interest" description="Disordered" evidence="1">
    <location>
        <begin position="149"/>
        <end position="173"/>
    </location>
</feature>
<dbReference type="EMBL" id="FXZK01000006">
    <property type="protein sequence ID" value="SMY09018.1"/>
    <property type="molecule type" value="Genomic_DNA"/>
</dbReference>
<protein>
    <recommendedName>
        <fullName evidence="5">ABC transporter substrate-binding protein</fullName>
    </recommendedName>
</protein>
<reference evidence="3 4" key="1">
    <citation type="submission" date="2017-05" db="EMBL/GenBank/DDBJ databases">
        <authorList>
            <person name="Song R."/>
            <person name="Chenine A.L."/>
            <person name="Ruprecht R.M."/>
        </authorList>
    </citation>
    <scope>NUCLEOTIDE SEQUENCE [LARGE SCALE GENOMIC DNA]</scope>
    <source>
        <strain evidence="3 4">CECT 8899</strain>
    </source>
</reference>
<evidence type="ECO:0000256" key="2">
    <source>
        <dbReference type="SAM" id="SignalP"/>
    </source>
</evidence>
<feature type="signal peptide" evidence="2">
    <location>
        <begin position="1"/>
        <end position="24"/>
    </location>
</feature>
<proteinExistence type="predicted"/>
<evidence type="ECO:0008006" key="5">
    <source>
        <dbReference type="Google" id="ProtNLM"/>
    </source>
</evidence>
<evidence type="ECO:0000313" key="3">
    <source>
        <dbReference type="EMBL" id="SMY09018.1"/>
    </source>
</evidence>
<dbReference type="AlphaFoldDB" id="A0A238LHB1"/>
<organism evidence="3 4">
    <name type="scientific">Flavimaricola marinus</name>
    <dbReference type="NCBI Taxonomy" id="1819565"/>
    <lineage>
        <taxon>Bacteria</taxon>
        <taxon>Pseudomonadati</taxon>
        <taxon>Pseudomonadota</taxon>
        <taxon>Alphaproteobacteria</taxon>
        <taxon>Rhodobacterales</taxon>
        <taxon>Paracoccaceae</taxon>
        <taxon>Flavimaricola</taxon>
    </lineage>
</organism>
<dbReference type="OrthoDB" id="7848279at2"/>
<evidence type="ECO:0000313" key="4">
    <source>
        <dbReference type="Proteomes" id="UP000201613"/>
    </source>
</evidence>
<dbReference type="Proteomes" id="UP000201613">
    <property type="component" value="Unassembled WGS sequence"/>
</dbReference>
<accession>A0A238LHB1</accession>
<dbReference type="Gene3D" id="2.60.120.380">
    <property type="match status" value="3"/>
</dbReference>
<sequence length="418" mass="43062">MTRQTLTMAMTAAGLAGIALPAAAQDICGGAGANGQWIGGSEAASDVSVSDNYMEQMALVLMGNEYVALFNVSAPTDVRVEAAGRGGGDPVIDLRDAGGTIVLSDDDSGGGGASRGEMTLNPGTYCLSMASYDGSPMTGFVRVGRTEQEALTEGTSMPPVSPPETPGDFTGGGGGCSAVSNYLADGGPIDGSLDMGASVTASVDQVDAWGFSLGTAQAITITAENPSADPLVTLYDGSGNYLGENDDFDGLNSRLDMTSPLPAGDYCIEMVALSDTSLPITVTVSGFDPAAQLASLYERGEAAPPMDGSYPITNMGALGNRVRQDLQTTDVTTWMSFDIDAPGLVVVEAISNGIGDPIMVLYDDFGRLVAENDDYGGDLDPLIAARVLPGSYLVGVRQLNEGETGLVRMLFERYMPAQ</sequence>
<name>A0A238LHB1_9RHOB</name>
<dbReference type="RefSeq" id="WP_093993197.1">
    <property type="nucleotide sequence ID" value="NZ_FXZK01000006.1"/>
</dbReference>
<feature type="chain" id="PRO_5012918253" description="ABC transporter substrate-binding protein" evidence="2">
    <location>
        <begin position="25"/>
        <end position="418"/>
    </location>
</feature>